<dbReference type="EMBL" id="LNQE01000859">
    <property type="protein sequence ID" value="KUG24149.1"/>
    <property type="molecule type" value="Genomic_DNA"/>
</dbReference>
<protein>
    <submittedName>
        <fullName evidence="3">Glycosyl transferase, family 2</fullName>
    </submittedName>
</protein>
<evidence type="ECO:0000256" key="1">
    <source>
        <dbReference type="SAM" id="Phobius"/>
    </source>
</evidence>
<dbReference type="CDD" id="cd04186">
    <property type="entry name" value="GT_2_like_c"/>
    <property type="match status" value="1"/>
</dbReference>
<dbReference type="GO" id="GO:0016740">
    <property type="term" value="F:transferase activity"/>
    <property type="evidence" value="ECO:0007669"/>
    <property type="project" value="UniProtKB-KW"/>
</dbReference>
<keyword evidence="1" id="KW-0812">Transmembrane</keyword>
<dbReference type="AlphaFoldDB" id="A0A0W8FT96"/>
<reference evidence="3" key="1">
    <citation type="journal article" date="2015" name="Proc. Natl. Acad. Sci. U.S.A.">
        <title>Networks of energetic and metabolic interactions define dynamics in microbial communities.</title>
        <authorList>
            <person name="Embree M."/>
            <person name="Liu J.K."/>
            <person name="Al-Bassam M.M."/>
            <person name="Zengler K."/>
        </authorList>
    </citation>
    <scope>NUCLEOTIDE SEQUENCE</scope>
</reference>
<dbReference type="Pfam" id="PF00535">
    <property type="entry name" value="Glycos_transf_2"/>
    <property type="match status" value="1"/>
</dbReference>
<dbReference type="PANTHER" id="PTHR43179">
    <property type="entry name" value="RHAMNOSYLTRANSFERASE WBBL"/>
    <property type="match status" value="1"/>
</dbReference>
<gene>
    <name evidence="3" type="ORF">ASZ90_006040</name>
</gene>
<dbReference type="PANTHER" id="PTHR43179:SF7">
    <property type="entry name" value="RHAMNOSYLTRANSFERASE WBBL"/>
    <property type="match status" value="1"/>
</dbReference>
<name>A0A0W8FT96_9ZZZZ</name>
<dbReference type="SUPFAM" id="SSF53448">
    <property type="entry name" value="Nucleotide-diphospho-sugar transferases"/>
    <property type="match status" value="1"/>
</dbReference>
<organism evidence="3">
    <name type="scientific">hydrocarbon metagenome</name>
    <dbReference type="NCBI Taxonomy" id="938273"/>
    <lineage>
        <taxon>unclassified sequences</taxon>
        <taxon>metagenomes</taxon>
        <taxon>ecological metagenomes</taxon>
    </lineage>
</organism>
<comment type="caution">
    <text evidence="3">The sequence shown here is derived from an EMBL/GenBank/DDBJ whole genome shotgun (WGS) entry which is preliminary data.</text>
</comment>
<dbReference type="InterPro" id="IPR001173">
    <property type="entry name" value="Glyco_trans_2-like"/>
</dbReference>
<dbReference type="Gene3D" id="3.90.550.10">
    <property type="entry name" value="Spore Coat Polysaccharide Biosynthesis Protein SpsA, Chain A"/>
    <property type="match status" value="1"/>
</dbReference>
<evidence type="ECO:0000259" key="2">
    <source>
        <dbReference type="Pfam" id="PF00535"/>
    </source>
</evidence>
<proteinExistence type="predicted"/>
<keyword evidence="3" id="KW-0808">Transferase</keyword>
<evidence type="ECO:0000313" key="3">
    <source>
        <dbReference type="EMBL" id="KUG24149.1"/>
    </source>
</evidence>
<keyword evidence="1" id="KW-0472">Membrane</keyword>
<feature type="domain" description="Glycosyltransferase 2-like" evidence="2">
    <location>
        <begin position="16"/>
        <end position="194"/>
    </location>
</feature>
<sequence>MNDRYGEKTANKIDVSVIITNWNVKNLLRNCLNSLYKTVSDLVYEVIVVDNASSDGSVAMLEKEFPSVIRIANTENKGFGAANNQALAIMKGKYALLLSTDTVLTPEAVNKLWNFCEANDRAAIACGQLLNADGTKQNSIASFPSILTLVTNTSLLEFLLPRRFPSKRYKHTSPIEADSAIGACMMIRKKALDETGFFDERYFFFFEETDLAYSLRLKGWKVYHVPDAFIYHLQGQSIGHNIRSRIEFYRSRYKFFKKWHGLLYCYLANSLIFFRLLVNGVSNFIFVVLTLGLNKKLRYKLIMYSKLIFWHFQRS</sequence>
<accession>A0A0W8FT96</accession>
<feature type="transmembrane region" description="Helical" evidence="1">
    <location>
        <begin position="272"/>
        <end position="293"/>
    </location>
</feature>
<dbReference type="InterPro" id="IPR029044">
    <property type="entry name" value="Nucleotide-diphossugar_trans"/>
</dbReference>
<keyword evidence="1" id="KW-1133">Transmembrane helix</keyword>